<keyword evidence="2" id="KW-1185">Reference proteome</keyword>
<evidence type="ECO:0000313" key="2">
    <source>
        <dbReference type="Proteomes" id="UP000593568"/>
    </source>
</evidence>
<comment type="caution">
    <text evidence="1">The sequence shown here is derived from an EMBL/GenBank/DDBJ whole genome shotgun (WGS) entry which is preliminary data.</text>
</comment>
<proteinExistence type="predicted"/>
<dbReference type="EMBL" id="JABEZW010219333">
    <property type="protein sequence ID" value="MBA0785590.1"/>
    <property type="molecule type" value="Genomic_DNA"/>
</dbReference>
<protein>
    <submittedName>
        <fullName evidence="1">Uncharacterized protein</fullName>
    </submittedName>
</protein>
<gene>
    <name evidence="1" type="ORF">Gotri_025485</name>
</gene>
<accession>A0A7J9FJU7</accession>
<organism evidence="1 2">
    <name type="scientific">Gossypium trilobum</name>
    <dbReference type="NCBI Taxonomy" id="34281"/>
    <lineage>
        <taxon>Eukaryota</taxon>
        <taxon>Viridiplantae</taxon>
        <taxon>Streptophyta</taxon>
        <taxon>Embryophyta</taxon>
        <taxon>Tracheophyta</taxon>
        <taxon>Spermatophyta</taxon>
        <taxon>Magnoliopsida</taxon>
        <taxon>eudicotyledons</taxon>
        <taxon>Gunneridae</taxon>
        <taxon>Pentapetalae</taxon>
        <taxon>rosids</taxon>
        <taxon>malvids</taxon>
        <taxon>Malvales</taxon>
        <taxon>Malvaceae</taxon>
        <taxon>Malvoideae</taxon>
        <taxon>Gossypium</taxon>
    </lineage>
</organism>
<name>A0A7J9FJU7_9ROSI</name>
<sequence length="54" mass="6536">MLEPLMQIRDSRVIKKVSQFRHRSFPYYDQLTAIYAKDRAIRKYAKTTTDIIEE</sequence>
<reference evidence="1 2" key="1">
    <citation type="journal article" date="2019" name="Genome Biol. Evol.">
        <title>Insights into the evolution of the New World diploid cottons (Gossypium, subgenus Houzingenia) based on genome sequencing.</title>
        <authorList>
            <person name="Grover C.E."/>
            <person name="Arick M.A. 2nd"/>
            <person name="Thrash A."/>
            <person name="Conover J.L."/>
            <person name="Sanders W.S."/>
            <person name="Peterson D.G."/>
            <person name="Frelichowski J.E."/>
            <person name="Scheffler J.A."/>
            <person name="Scheffler B.E."/>
            <person name="Wendel J.F."/>
        </authorList>
    </citation>
    <scope>NUCLEOTIDE SEQUENCE [LARGE SCALE GENOMIC DNA]</scope>
    <source>
        <strain evidence="1">8</strain>
        <tissue evidence="1">Leaf</tissue>
    </source>
</reference>
<evidence type="ECO:0000313" key="1">
    <source>
        <dbReference type="EMBL" id="MBA0785590.1"/>
    </source>
</evidence>
<dbReference type="AlphaFoldDB" id="A0A7J9FJU7"/>
<dbReference type="Proteomes" id="UP000593568">
    <property type="component" value="Unassembled WGS sequence"/>
</dbReference>